<reference evidence="1 2" key="1">
    <citation type="submission" date="2016-06" db="EMBL/GenBank/DDBJ databases">
        <title>Genome sequence of Porphyrobacter dokdonensis DSW-74.</title>
        <authorList>
            <person name="Kim J.F."/>
            <person name="Song J.Y."/>
        </authorList>
    </citation>
    <scope>NUCLEOTIDE SEQUENCE [LARGE SCALE GENOMIC DNA]</scope>
    <source>
        <strain evidence="1 2">DSW-74</strain>
    </source>
</reference>
<dbReference type="AlphaFoldDB" id="A0A1A7BCS6"/>
<proteinExistence type="predicted"/>
<protein>
    <submittedName>
        <fullName evidence="1">Uncharacterized protein</fullName>
    </submittedName>
</protein>
<dbReference type="Proteomes" id="UP000092484">
    <property type="component" value="Unassembled WGS sequence"/>
</dbReference>
<keyword evidence="2" id="KW-1185">Reference proteome</keyword>
<name>A0A1A7BCS6_9SPHN</name>
<organism evidence="1 2">
    <name type="scientific">Erythrobacter dokdonensis DSW-74</name>
    <dbReference type="NCBI Taxonomy" id="1300349"/>
    <lineage>
        <taxon>Bacteria</taxon>
        <taxon>Pseudomonadati</taxon>
        <taxon>Pseudomonadota</taxon>
        <taxon>Alphaproteobacteria</taxon>
        <taxon>Sphingomonadales</taxon>
        <taxon>Erythrobacteraceae</taxon>
        <taxon>Erythrobacter/Porphyrobacter group</taxon>
        <taxon>Erythrobacter</taxon>
    </lineage>
</organism>
<comment type="caution">
    <text evidence="1">The sequence shown here is derived from an EMBL/GenBank/DDBJ whole genome shotgun (WGS) entry which is preliminary data.</text>
</comment>
<evidence type="ECO:0000313" key="1">
    <source>
        <dbReference type="EMBL" id="OBV10323.1"/>
    </source>
</evidence>
<gene>
    <name evidence="1" type="ORF">I603_2285</name>
</gene>
<sequence>MTGAAAWLIARLVPARSRFVKWQSAAFQAISRMARTKRASAIARKRRRGIHDRQVKTSL</sequence>
<evidence type="ECO:0000313" key="2">
    <source>
        <dbReference type="Proteomes" id="UP000092484"/>
    </source>
</evidence>
<accession>A0A1A7BCS6</accession>
<dbReference type="STRING" id="1300349.I603_2285"/>
<dbReference type="EMBL" id="LZYB01000006">
    <property type="protein sequence ID" value="OBV10323.1"/>
    <property type="molecule type" value="Genomic_DNA"/>
</dbReference>